<evidence type="ECO:0000313" key="3">
    <source>
        <dbReference type="Proteomes" id="UP000467841"/>
    </source>
</evidence>
<feature type="compositionally biased region" description="Basic and acidic residues" evidence="1">
    <location>
        <begin position="87"/>
        <end position="102"/>
    </location>
</feature>
<name>A0A6D2KAQ1_9BRAS</name>
<evidence type="ECO:0000256" key="1">
    <source>
        <dbReference type="SAM" id="MobiDB-lite"/>
    </source>
</evidence>
<comment type="caution">
    <text evidence="2">The sequence shown here is derived from an EMBL/GenBank/DDBJ whole genome shotgun (WGS) entry which is preliminary data.</text>
</comment>
<reference evidence="2" key="1">
    <citation type="submission" date="2020-01" db="EMBL/GenBank/DDBJ databases">
        <authorList>
            <person name="Mishra B."/>
        </authorList>
    </citation>
    <scope>NUCLEOTIDE SEQUENCE [LARGE SCALE GENOMIC DNA]</scope>
</reference>
<protein>
    <submittedName>
        <fullName evidence="2">Uncharacterized protein</fullName>
    </submittedName>
</protein>
<organism evidence="2 3">
    <name type="scientific">Microthlaspi erraticum</name>
    <dbReference type="NCBI Taxonomy" id="1685480"/>
    <lineage>
        <taxon>Eukaryota</taxon>
        <taxon>Viridiplantae</taxon>
        <taxon>Streptophyta</taxon>
        <taxon>Embryophyta</taxon>
        <taxon>Tracheophyta</taxon>
        <taxon>Spermatophyta</taxon>
        <taxon>Magnoliopsida</taxon>
        <taxon>eudicotyledons</taxon>
        <taxon>Gunneridae</taxon>
        <taxon>Pentapetalae</taxon>
        <taxon>rosids</taxon>
        <taxon>malvids</taxon>
        <taxon>Brassicales</taxon>
        <taxon>Brassicaceae</taxon>
        <taxon>Coluteocarpeae</taxon>
        <taxon>Microthlaspi</taxon>
    </lineage>
</organism>
<dbReference type="EMBL" id="CACVBM020001561">
    <property type="protein sequence ID" value="CAA7054031.1"/>
    <property type="molecule type" value="Genomic_DNA"/>
</dbReference>
<feature type="region of interest" description="Disordered" evidence="1">
    <location>
        <begin position="80"/>
        <end position="132"/>
    </location>
</feature>
<feature type="compositionally biased region" description="Basic and acidic residues" evidence="1">
    <location>
        <begin position="120"/>
        <end position="132"/>
    </location>
</feature>
<gene>
    <name evidence="2" type="ORF">MERR_LOCUS41267</name>
</gene>
<feature type="region of interest" description="Disordered" evidence="1">
    <location>
        <begin position="29"/>
        <end position="59"/>
    </location>
</feature>
<dbReference type="AlphaFoldDB" id="A0A6D2KAQ1"/>
<evidence type="ECO:0000313" key="2">
    <source>
        <dbReference type="EMBL" id="CAA7054031.1"/>
    </source>
</evidence>
<accession>A0A6D2KAQ1</accession>
<sequence>MISSVLQGVNHLTGRRNKQTYNHLKTNMHMAAKGRLKGDTRPSHETRRPPLGNDTGGLLKQFGRRKSQLARVDLKKFNPDISLGHTAHKETKLRPTPKRRDQSPPNFTGDHKITFWSANPKDRTEKSSRIMR</sequence>
<proteinExistence type="predicted"/>
<keyword evidence="3" id="KW-1185">Reference proteome</keyword>
<dbReference type="Proteomes" id="UP000467841">
    <property type="component" value="Unassembled WGS sequence"/>
</dbReference>
<feature type="compositionally biased region" description="Basic and acidic residues" evidence="1">
    <location>
        <begin position="36"/>
        <end position="48"/>
    </location>
</feature>